<feature type="non-terminal residue" evidence="3">
    <location>
        <position position="849"/>
    </location>
</feature>
<keyword evidence="4" id="KW-1185">Reference proteome</keyword>
<dbReference type="STRING" id="1208323.B30_08061"/>
<dbReference type="OrthoDB" id="7870459at2"/>
<dbReference type="eggNOG" id="ENOG502Z7MY">
    <property type="taxonomic scope" value="Bacteria"/>
</dbReference>
<name>K2JE47_9RHOB</name>
<sequence length="849" mass="88410">MKPNFALNLSHDGIVLLHRASAGWHHMGEVALDAPDMAKELADLRRTATAVSTAGLATKLVIPNSQILYRSLPDPGGSDRARETAIRASLEGATPYALTDLVWDWVVTSGTIQVAVVAKETLEEAEAFATEHRFNPVSFVALPEAETYLGEPFFGRAKAADDLVGAKTRIEPDVEAITILAHREVEPAPIPEPVHAPAPEPAAIADVDQGQTTEKAADVAPKQAEQIETPAPRQEPEPAFKPEDGRASDRLEANFLTPEAQEPKVAPTDTPDAPDDSNAATPEAPSSFQSRRVLTTAPADDPETPSGVPRVSAQPSRVLADVRKSPEVTSAPFPNMAAPASVPQTPADPAPQEHPHIAVHVPVTSGDLPLAPDDSAPKPKPIKPRKTGPLPEPPPMPAPLPVQTRPSPASLSDKPSKAAATLGKLKTLSVRAAQKAKPAVTKAKTELAKPAKKSTKGFSTADIITAPVAQNGVDDTAMRPLSDRAAGLDSVDNTRDEAEAMTVFGARRRNRETARKPRRLGLILTGALVALLLLVGLIAGLLPSSEPPETPTETSATESLPDDEPTVPNTVLADAAPVSDADLAVETDAADEEAELTPELLEEATRPAPLGTETETTEADLADLTADYAATGIWPLAPDAGDGAVVEDSVDDVYVASIDPGIQSQDAGALVDVARHQGDVAPRAAPTPAPFGTRYDYDDAGFIRATPEGTVTPDGTVVYAGRPAIVPGARPGSAVNEAVETALNPAPVAADDPVRLALAEFRPKLRPEALVESNEKANLGGITRAQLGGFRPKFRPASAQEQAAQEAIVAGANAPAPTAPVVVASLIPKERPKDFSKLAAAAAAAAAAA</sequence>
<evidence type="ECO:0000256" key="1">
    <source>
        <dbReference type="SAM" id="MobiDB-lite"/>
    </source>
</evidence>
<dbReference type="Proteomes" id="UP000006762">
    <property type="component" value="Unassembled WGS sequence"/>
</dbReference>
<feature type="transmembrane region" description="Helical" evidence="2">
    <location>
        <begin position="520"/>
        <end position="542"/>
    </location>
</feature>
<feature type="compositionally biased region" description="Acidic residues" evidence="1">
    <location>
        <begin position="583"/>
        <end position="602"/>
    </location>
</feature>
<accession>K2JE47</accession>
<dbReference type="RefSeq" id="WP_009571556.1">
    <property type="nucleotide sequence ID" value="NZ_AMRK01000003.1"/>
</dbReference>
<keyword evidence="2" id="KW-1133">Transmembrane helix</keyword>
<feature type="compositionally biased region" description="Basic and acidic residues" evidence="1">
    <location>
        <begin position="234"/>
        <end position="252"/>
    </location>
</feature>
<dbReference type="InterPro" id="IPR043129">
    <property type="entry name" value="ATPase_NBD"/>
</dbReference>
<reference evidence="3 4" key="1">
    <citation type="submission" date="2012-09" db="EMBL/GenBank/DDBJ databases">
        <title>Celeribacter baekdonensis B30 Genome Sequencing.</title>
        <authorList>
            <person name="Wang W."/>
        </authorList>
    </citation>
    <scope>NUCLEOTIDE SEQUENCE [LARGE SCALE GENOMIC DNA]</scope>
    <source>
        <strain evidence="3 4">B30</strain>
    </source>
</reference>
<keyword evidence="2" id="KW-0812">Transmembrane</keyword>
<feature type="compositionally biased region" description="Polar residues" evidence="1">
    <location>
        <begin position="284"/>
        <end position="293"/>
    </location>
</feature>
<evidence type="ECO:0000313" key="4">
    <source>
        <dbReference type="Proteomes" id="UP000006762"/>
    </source>
</evidence>
<evidence type="ECO:0000313" key="3">
    <source>
        <dbReference type="EMBL" id="EKE72922.1"/>
    </source>
</evidence>
<comment type="caution">
    <text evidence="3">The sequence shown here is derived from an EMBL/GenBank/DDBJ whole genome shotgun (WGS) entry which is preliminary data.</text>
</comment>
<organism evidence="3 4">
    <name type="scientific">Celeribacter baekdonensis B30</name>
    <dbReference type="NCBI Taxonomy" id="1208323"/>
    <lineage>
        <taxon>Bacteria</taxon>
        <taxon>Pseudomonadati</taxon>
        <taxon>Pseudomonadota</taxon>
        <taxon>Alphaproteobacteria</taxon>
        <taxon>Rhodobacterales</taxon>
        <taxon>Roseobacteraceae</taxon>
        <taxon>Celeribacter</taxon>
    </lineage>
</organism>
<feature type="compositionally biased region" description="Low complexity" evidence="1">
    <location>
        <begin position="266"/>
        <end position="282"/>
    </location>
</feature>
<dbReference type="SUPFAM" id="SSF53067">
    <property type="entry name" value="Actin-like ATPase domain"/>
    <property type="match status" value="1"/>
</dbReference>
<feature type="region of interest" description="Disordered" evidence="1">
    <location>
        <begin position="208"/>
        <end position="423"/>
    </location>
</feature>
<gene>
    <name evidence="3" type="ORF">B30_08061</name>
</gene>
<feature type="region of interest" description="Disordered" evidence="1">
    <location>
        <begin position="543"/>
        <end position="616"/>
    </location>
</feature>
<evidence type="ECO:0008006" key="5">
    <source>
        <dbReference type="Google" id="ProtNLM"/>
    </source>
</evidence>
<protein>
    <recommendedName>
        <fullName evidence="5">Translation initiation factor 2</fullName>
    </recommendedName>
</protein>
<keyword evidence="2" id="KW-0472">Membrane</keyword>
<proteinExistence type="predicted"/>
<feature type="compositionally biased region" description="Pro residues" evidence="1">
    <location>
        <begin position="390"/>
        <end position="400"/>
    </location>
</feature>
<dbReference type="Gene3D" id="3.30.420.380">
    <property type="match status" value="1"/>
</dbReference>
<evidence type="ECO:0000256" key="2">
    <source>
        <dbReference type="SAM" id="Phobius"/>
    </source>
</evidence>
<dbReference type="AlphaFoldDB" id="K2JE47"/>
<dbReference type="EMBL" id="AMRK01000003">
    <property type="protein sequence ID" value="EKE72922.1"/>
    <property type="molecule type" value="Genomic_DNA"/>
</dbReference>